<dbReference type="KEGG" id="cgy:CGLY_12290"/>
<comment type="function">
    <text evidence="1">Thiol-specific peroxidase that catalyzes the reduction of hydrogen peroxide and organic hydroperoxides to water and alcohols, respectively. Plays a role in cell protection against oxidative stress by detoxifying peroxides and as sensor of hydrogen peroxide-mediated signaling events.</text>
</comment>
<dbReference type="HOGENOM" id="CLU_042529_14_1_11"/>
<keyword evidence="8" id="KW-0676">Redox-active center</keyword>
<dbReference type="Gene3D" id="3.40.30.10">
    <property type="entry name" value="Glutaredoxin"/>
    <property type="match status" value="1"/>
</dbReference>
<dbReference type="GO" id="GO:0045454">
    <property type="term" value="P:cell redox homeostasis"/>
    <property type="evidence" value="ECO:0007669"/>
    <property type="project" value="TreeGrafter"/>
</dbReference>
<feature type="domain" description="Thioredoxin" evidence="14">
    <location>
        <begin position="17"/>
        <end position="166"/>
    </location>
</feature>
<evidence type="ECO:0000313" key="16">
    <source>
        <dbReference type="Proteomes" id="UP000023703"/>
    </source>
</evidence>
<dbReference type="EMBL" id="CP006842">
    <property type="protein sequence ID" value="AHW64898.1"/>
    <property type="molecule type" value="Genomic_DNA"/>
</dbReference>
<dbReference type="EC" id="1.11.1.24" evidence="3"/>
<dbReference type="STRING" id="1404245.CGLY_12290"/>
<dbReference type="AlphaFoldDB" id="X5DNZ6"/>
<keyword evidence="5" id="KW-0049">Antioxidant</keyword>
<proteinExistence type="inferred from homology"/>
<keyword evidence="16" id="KW-1185">Reference proteome</keyword>
<accession>X5DNZ6</accession>
<dbReference type="PANTHER" id="PTHR42801:SF4">
    <property type="entry name" value="AHPC_TSA FAMILY PROTEIN"/>
    <property type="match status" value="1"/>
</dbReference>
<dbReference type="InterPro" id="IPR013766">
    <property type="entry name" value="Thioredoxin_domain"/>
</dbReference>
<dbReference type="InterPro" id="IPR036249">
    <property type="entry name" value="Thioredoxin-like_sf"/>
</dbReference>
<dbReference type="GO" id="GO:0005737">
    <property type="term" value="C:cytoplasm"/>
    <property type="evidence" value="ECO:0007669"/>
    <property type="project" value="TreeGrafter"/>
</dbReference>
<dbReference type="GO" id="GO:0008379">
    <property type="term" value="F:thioredoxin peroxidase activity"/>
    <property type="evidence" value="ECO:0007669"/>
    <property type="project" value="TreeGrafter"/>
</dbReference>
<evidence type="ECO:0000256" key="11">
    <source>
        <dbReference type="ARBA" id="ARBA00041373"/>
    </source>
</evidence>
<reference evidence="15 16" key="1">
    <citation type="journal article" date="2015" name="Int. J. Syst. Evol. Microbiol.">
        <title>Revisiting Corynebacterium glyciniphilum (ex Kubota et al., 1972) sp. nov., nom. rev., isolated from putrefied banana.</title>
        <authorList>
            <person name="Al-Dilaimi A."/>
            <person name="Bednarz H."/>
            <person name="Lomker A."/>
            <person name="Niehaus K."/>
            <person name="Kalinowski J."/>
            <person name="Ruckert C."/>
        </authorList>
    </citation>
    <scope>NUCLEOTIDE SEQUENCE [LARGE SCALE GENOMIC DNA]</scope>
    <source>
        <strain evidence="15">AJ 3170</strain>
    </source>
</reference>
<evidence type="ECO:0000256" key="8">
    <source>
        <dbReference type="ARBA" id="ARBA00023284"/>
    </source>
</evidence>
<dbReference type="PIRSF" id="PIRSF000239">
    <property type="entry name" value="AHPC"/>
    <property type="match status" value="1"/>
</dbReference>
<evidence type="ECO:0000313" key="15">
    <source>
        <dbReference type="EMBL" id="AHW64898.1"/>
    </source>
</evidence>
<gene>
    <name evidence="15" type="primary">bcp</name>
    <name evidence="15" type="ORF">CGLY_12290</name>
</gene>
<evidence type="ECO:0000256" key="3">
    <source>
        <dbReference type="ARBA" id="ARBA00013017"/>
    </source>
</evidence>
<dbReference type="RefSeq" id="WP_038552935.1">
    <property type="nucleotide sequence ID" value="NZ_CP006842.1"/>
</dbReference>
<feature type="active site" description="Cysteine sulfenic acid (-SOH) intermediate; for peroxidase activity" evidence="13">
    <location>
        <position position="59"/>
    </location>
</feature>
<name>X5DNZ6_9CORY</name>
<evidence type="ECO:0000256" key="13">
    <source>
        <dbReference type="PIRSR" id="PIRSR000239-1"/>
    </source>
</evidence>
<dbReference type="Pfam" id="PF00578">
    <property type="entry name" value="AhpC-TSA"/>
    <property type="match status" value="1"/>
</dbReference>
<dbReference type="SUPFAM" id="SSF52833">
    <property type="entry name" value="Thioredoxin-like"/>
    <property type="match status" value="1"/>
</dbReference>
<dbReference type="PANTHER" id="PTHR42801">
    <property type="entry name" value="THIOREDOXIN-DEPENDENT PEROXIDE REDUCTASE"/>
    <property type="match status" value="1"/>
</dbReference>
<dbReference type="NCBIfam" id="NF006960">
    <property type="entry name" value="PRK09437.1"/>
    <property type="match status" value="1"/>
</dbReference>
<evidence type="ECO:0000259" key="14">
    <source>
        <dbReference type="PROSITE" id="PS51352"/>
    </source>
</evidence>
<evidence type="ECO:0000256" key="10">
    <source>
        <dbReference type="ARBA" id="ARBA00038489"/>
    </source>
</evidence>
<dbReference type="InterPro" id="IPR000866">
    <property type="entry name" value="AhpC/TSA"/>
</dbReference>
<dbReference type="CDD" id="cd03017">
    <property type="entry name" value="PRX_BCP"/>
    <property type="match status" value="1"/>
</dbReference>
<evidence type="ECO:0000256" key="4">
    <source>
        <dbReference type="ARBA" id="ARBA00022559"/>
    </source>
</evidence>
<evidence type="ECO:0000256" key="12">
    <source>
        <dbReference type="ARBA" id="ARBA00049091"/>
    </source>
</evidence>
<evidence type="ECO:0000256" key="9">
    <source>
        <dbReference type="ARBA" id="ARBA00032824"/>
    </source>
</evidence>
<evidence type="ECO:0000256" key="6">
    <source>
        <dbReference type="ARBA" id="ARBA00023002"/>
    </source>
</evidence>
<protein>
    <recommendedName>
        <fullName evidence="3">thioredoxin-dependent peroxiredoxin</fullName>
        <ecNumber evidence="3">1.11.1.24</ecNumber>
    </recommendedName>
    <alternativeName>
        <fullName evidence="11">Bacterioferritin comigratory protein</fullName>
    </alternativeName>
    <alternativeName>
        <fullName evidence="9">Thioredoxin peroxidase</fullName>
    </alternativeName>
</protein>
<keyword evidence="7" id="KW-1015">Disulfide bond</keyword>
<dbReference type="InterPro" id="IPR024706">
    <property type="entry name" value="Peroxiredoxin_AhpC-typ"/>
</dbReference>
<evidence type="ECO:0000256" key="1">
    <source>
        <dbReference type="ARBA" id="ARBA00003330"/>
    </source>
</evidence>
<evidence type="ECO:0000256" key="5">
    <source>
        <dbReference type="ARBA" id="ARBA00022862"/>
    </source>
</evidence>
<keyword evidence="4 15" id="KW-0575">Peroxidase</keyword>
<keyword evidence="6 15" id="KW-0560">Oxidoreductase</keyword>
<dbReference type="InterPro" id="IPR050924">
    <property type="entry name" value="Peroxiredoxin_BCP/PrxQ"/>
</dbReference>
<dbReference type="GO" id="GO:0034599">
    <property type="term" value="P:cellular response to oxidative stress"/>
    <property type="evidence" value="ECO:0007669"/>
    <property type="project" value="TreeGrafter"/>
</dbReference>
<dbReference type="eggNOG" id="COG1225">
    <property type="taxonomic scope" value="Bacteria"/>
</dbReference>
<comment type="catalytic activity">
    <reaction evidence="12">
        <text>a hydroperoxide + [thioredoxin]-dithiol = an alcohol + [thioredoxin]-disulfide + H2O</text>
        <dbReference type="Rhea" id="RHEA:62620"/>
        <dbReference type="Rhea" id="RHEA-COMP:10698"/>
        <dbReference type="Rhea" id="RHEA-COMP:10700"/>
        <dbReference type="ChEBI" id="CHEBI:15377"/>
        <dbReference type="ChEBI" id="CHEBI:29950"/>
        <dbReference type="ChEBI" id="CHEBI:30879"/>
        <dbReference type="ChEBI" id="CHEBI:35924"/>
        <dbReference type="ChEBI" id="CHEBI:50058"/>
        <dbReference type="EC" id="1.11.1.24"/>
    </reaction>
</comment>
<dbReference type="FunFam" id="3.40.30.10:FF:000007">
    <property type="entry name" value="Thioredoxin-dependent thiol peroxidase"/>
    <property type="match status" value="1"/>
</dbReference>
<dbReference type="Proteomes" id="UP000023703">
    <property type="component" value="Chromosome"/>
</dbReference>
<dbReference type="PROSITE" id="PS51352">
    <property type="entry name" value="THIOREDOXIN_2"/>
    <property type="match status" value="1"/>
</dbReference>
<dbReference type="OrthoDB" id="9812811at2"/>
<organism evidence="15 16">
    <name type="scientific">Corynebacterium glyciniphilum AJ 3170</name>
    <dbReference type="NCBI Taxonomy" id="1404245"/>
    <lineage>
        <taxon>Bacteria</taxon>
        <taxon>Bacillati</taxon>
        <taxon>Actinomycetota</taxon>
        <taxon>Actinomycetes</taxon>
        <taxon>Mycobacteriales</taxon>
        <taxon>Corynebacteriaceae</taxon>
        <taxon>Corynebacterium</taxon>
    </lineage>
</organism>
<evidence type="ECO:0000256" key="2">
    <source>
        <dbReference type="ARBA" id="ARBA00011245"/>
    </source>
</evidence>
<comment type="subunit">
    <text evidence="2">Monomer.</text>
</comment>
<evidence type="ECO:0000256" key="7">
    <source>
        <dbReference type="ARBA" id="ARBA00023157"/>
    </source>
</evidence>
<comment type="similarity">
    <text evidence="10">Belongs to the peroxiredoxin family. BCP/PrxQ subfamily.</text>
</comment>
<sequence length="166" mass="18208">MSTSDNNDTPATTRTILEIGEVAPNFTLTDDRGRQVSLSDYNGRRVIVYFYPKADTPGCTTEACDFRDSLTELNDAGVDVLGISPDSVEKLEKFRENHDLTFPLLSDPEKKALTAYGAFGEKKNYGKVVQGVIRSTFLINENGTIGLAKYNVKATGHVARIAKDVL</sequence>